<dbReference type="KEGG" id="cfm:BJL90_06220"/>
<keyword evidence="4" id="KW-1134">Transmembrane beta strand</keyword>
<evidence type="ECO:0000256" key="3">
    <source>
        <dbReference type="ARBA" id="ARBA00022448"/>
    </source>
</evidence>
<proteinExistence type="inferred from homology"/>
<evidence type="ECO:0000256" key="7">
    <source>
        <dbReference type="ARBA" id="ARBA00023237"/>
    </source>
</evidence>
<reference evidence="10 12" key="1">
    <citation type="submission" date="2016-10" db="EMBL/GenBank/DDBJ databases">
        <title>Complete Genome Sequence of Acetogen Clostridium formicoaceticum ATCC 27076.</title>
        <authorList>
            <person name="Bao T."/>
            <person name="Cheng C."/>
            <person name="Zhao J."/>
            <person name="Yang S.-T."/>
            <person name="Wang J."/>
            <person name="Wang M."/>
        </authorList>
    </citation>
    <scope>NUCLEOTIDE SEQUENCE [LARGE SCALE GENOMIC DNA]</scope>
    <source>
        <strain evidence="10 12">ATCC 27076</strain>
    </source>
</reference>
<dbReference type="PANTHER" id="PTHR30026:SF20">
    <property type="entry name" value="OUTER MEMBRANE PROTEIN TOLC"/>
    <property type="match status" value="1"/>
</dbReference>
<dbReference type="GO" id="GO:1990281">
    <property type="term" value="C:efflux pump complex"/>
    <property type="evidence" value="ECO:0007669"/>
    <property type="project" value="TreeGrafter"/>
</dbReference>
<sequence>MKKRAASIMMASLVLASSFTVYADSVLQPDVTNIVENEAAVEEDESLVLTYEEALDKALKQSYDYKKLIETIDQLEEIRKQAATDLRYIPIGGQGDSQAVSQLFGLKSSEINLQMSKRQEETLQEMLSFKVRTEYDNIVKKTKEIQLQGEIISNTEKQLKQLNKKSQLGTASTYEYQVQLNKYNEELQKKRTLEKELEDTYLKLNATMGVDKDERYDVVLDREIEWMEEVDLNTHIRRMQSQHPSVWNQEQQIRMNQLDVELHIFNVGGTPYEAKQAETRKSQIELASLKDNIQQSINNTYNQMQQLESQYKMMEVMLEKAEKDLNIVQLRYDVGMAVALDVEMAELAVTSIKNQMETILISYEQLRMIFEKPWLMG</sequence>
<dbReference type="Proteomes" id="UP000177894">
    <property type="component" value="Chromosome"/>
</dbReference>
<dbReference type="Proteomes" id="UP000192478">
    <property type="component" value="Chromosome"/>
</dbReference>
<dbReference type="Gene3D" id="1.20.1600.10">
    <property type="entry name" value="Outer membrane efflux proteins (OEP)"/>
    <property type="match status" value="2"/>
</dbReference>
<evidence type="ECO:0000313" key="13">
    <source>
        <dbReference type="Proteomes" id="UP000192478"/>
    </source>
</evidence>
<keyword evidence="12" id="KW-1185">Reference proteome</keyword>
<keyword evidence="3" id="KW-0813">Transport</keyword>
<keyword evidence="6" id="KW-0472">Membrane</keyword>
<dbReference type="GO" id="GO:0015562">
    <property type="term" value="F:efflux transmembrane transporter activity"/>
    <property type="evidence" value="ECO:0007669"/>
    <property type="project" value="InterPro"/>
</dbReference>
<dbReference type="GO" id="GO:0009279">
    <property type="term" value="C:cell outer membrane"/>
    <property type="evidence" value="ECO:0007669"/>
    <property type="project" value="UniProtKB-SubCell"/>
</dbReference>
<dbReference type="InterPro" id="IPR051906">
    <property type="entry name" value="TolC-like"/>
</dbReference>
<dbReference type="Pfam" id="PF02321">
    <property type="entry name" value="OEP"/>
    <property type="match status" value="1"/>
</dbReference>
<dbReference type="GO" id="GO:0015288">
    <property type="term" value="F:porin activity"/>
    <property type="evidence" value="ECO:0007669"/>
    <property type="project" value="TreeGrafter"/>
</dbReference>
<dbReference type="EMBL" id="CP020559">
    <property type="protein sequence ID" value="ARE85819.1"/>
    <property type="molecule type" value="Genomic_DNA"/>
</dbReference>
<evidence type="ECO:0000256" key="2">
    <source>
        <dbReference type="ARBA" id="ARBA00007613"/>
    </source>
</evidence>
<evidence type="ECO:0000313" key="11">
    <source>
        <dbReference type="EMBL" id="ARE85819.1"/>
    </source>
</evidence>
<keyword evidence="9" id="KW-0732">Signal</keyword>
<protein>
    <submittedName>
        <fullName evidence="11">Outer membrane efflux protein</fullName>
    </submittedName>
</protein>
<keyword evidence="5" id="KW-0812">Transmembrane</keyword>
<feature type="coiled-coil region" evidence="8">
    <location>
        <begin position="145"/>
        <end position="203"/>
    </location>
</feature>
<evidence type="ECO:0000256" key="5">
    <source>
        <dbReference type="ARBA" id="ARBA00022692"/>
    </source>
</evidence>
<dbReference type="InterPro" id="IPR003423">
    <property type="entry name" value="OMP_efflux"/>
</dbReference>
<name>A0AAC9RFN6_9CLOT</name>
<keyword evidence="7" id="KW-0998">Cell outer membrane</keyword>
<dbReference type="AlphaFoldDB" id="A0AAC9RFN6"/>
<gene>
    <name evidence="10" type="ORF">BJL90_06220</name>
    <name evidence="11" type="ORF">CLFO_01350</name>
</gene>
<dbReference type="RefSeq" id="WP_070965433.1">
    <property type="nucleotide sequence ID" value="NZ_CP017603.1"/>
</dbReference>
<feature type="coiled-coil region" evidence="8">
    <location>
        <begin position="272"/>
        <end position="331"/>
    </location>
</feature>
<dbReference type="SUPFAM" id="SSF56954">
    <property type="entry name" value="Outer membrane efflux proteins (OEP)"/>
    <property type="match status" value="1"/>
</dbReference>
<evidence type="ECO:0000313" key="10">
    <source>
        <dbReference type="EMBL" id="AOY75525.1"/>
    </source>
</evidence>
<comment type="similarity">
    <text evidence="2">Belongs to the outer membrane factor (OMF) (TC 1.B.17) family.</text>
</comment>
<evidence type="ECO:0000256" key="9">
    <source>
        <dbReference type="SAM" id="SignalP"/>
    </source>
</evidence>
<feature type="chain" id="PRO_5042166514" evidence="9">
    <location>
        <begin position="24"/>
        <end position="377"/>
    </location>
</feature>
<accession>A0AAC9RFN6</accession>
<evidence type="ECO:0000256" key="8">
    <source>
        <dbReference type="SAM" id="Coils"/>
    </source>
</evidence>
<feature type="signal peptide" evidence="9">
    <location>
        <begin position="1"/>
        <end position="23"/>
    </location>
</feature>
<evidence type="ECO:0000313" key="12">
    <source>
        <dbReference type="Proteomes" id="UP000177894"/>
    </source>
</evidence>
<keyword evidence="8" id="KW-0175">Coiled coil</keyword>
<organism evidence="11 13">
    <name type="scientific">Clostridium formicaceticum</name>
    <dbReference type="NCBI Taxonomy" id="1497"/>
    <lineage>
        <taxon>Bacteria</taxon>
        <taxon>Bacillati</taxon>
        <taxon>Bacillota</taxon>
        <taxon>Clostridia</taxon>
        <taxon>Eubacteriales</taxon>
        <taxon>Clostridiaceae</taxon>
        <taxon>Clostridium</taxon>
    </lineage>
</organism>
<dbReference type="PANTHER" id="PTHR30026">
    <property type="entry name" value="OUTER MEMBRANE PROTEIN TOLC"/>
    <property type="match status" value="1"/>
</dbReference>
<comment type="subcellular location">
    <subcellularLocation>
        <location evidence="1">Cell outer membrane</location>
    </subcellularLocation>
</comment>
<evidence type="ECO:0000256" key="6">
    <source>
        <dbReference type="ARBA" id="ARBA00023136"/>
    </source>
</evidence>
<evidence type="ECO:0000256" key="4">
    <source>
        <dbReference type="ARBA" id="ARBA00022452"/>
    </source>
</evidence>
<reference evidence="11 13" key="2">
    <citation type="submission" date="2017-03" db="EMBL/GenBank/DDBJ databases">
        <title>Complete sequence of Clostridium formicaceticum DSM 92.</title>
        <authorList>
            <person name="Poehlein A."/>
            <person name="Karl M."/>
            <person name="Bengelsdorf F.R."/>
            <person name="Duerre P."/>
            <person name="Daniel R."/>
        </authorList>
    </citation>
    <scope>NUCLEOTIDE SEQUENCE [LARGE SCALE GENOMIC DNA]</scope>
    <source>
        <strain evidence="11 13">DSM 92</strain>
    </source>
</reference>
<dbReference type="EMBL" id="CP017603">
    <property type="protein sequence ID" value="AOY75525.1"/>
    <property type="molecule type" value="Genomic_DNA"/>
</dbReference>
<evidence type="ECO:0000256" key="1">
    <source>
        <dbReference type="ARBA" id="ARBA00004442"/>
    </source>
</evidence>